<accession>A0A1X7P1E3</accession>
<evidence type="ECO:0000313" key="13">
    <source>
        <dbReference type="Proteomes" id="UP000193711"/>
    </source>
</evidence>
<dbReference type="PANTHER" id="PTHR43730">
    <property type="entry name" value="BETA-MANNOSIDASE"/>
    <property type="match status" value="1"/>
</dbReference>
<dbReference type="InterPro" id="IPR008979">
    <property type="entry name" value="Galactose-bd-like_sf"/>
</dbReference>
<dbReference type="Gene3D" id="3.20.20.80">
    <property type="entry name" value="Glycosidases"/>
    <property type="match status" value="1"/>
</dbReference>
<comment type="pathway">
    <text evidence="2">Glycan metabolism; N-glycan degradation.</text>
</comment>
<sequence>MDHPMTSTRTLHEGWTLRPTSARGVPDAVLRAGDIPAAVPGVVHTDLLAAGLIEDPFLDGNERLQEWIGATDWRYATAFEWADQGHDRVELDFGGLDTVADVRLNGVTVLESRNQHRSYRVPVDGLLREGRNELTVDFSAPVSAADRASLELGYRPHVNHHPYNALRKSACSFGWDWGIDTSSSGIWRPVSLHSWSVARIASLVTSPTLDGSTGVLRASIRLDRAASGPITVRAEVAGGTAEAVLDDGATEASLEVRVDDVDRWWPVGYGEPVLHDLVVTATAGGTELERVERRIGFRTVEIDTAPDAEGAPFTLIVNGASVFVRGVNWIPDDAFPHRVDRARYERRLRQALDANVNLVRIWGGGIFESEDLYDTADELGLLVWQDFLLACAAYAEEEPLRSEIVAESREAVARLGAHASLVLLNGNNENLWGHEDWNWKLRLEGRTWGAGYYFELFPAIVAELAPHVGYTPGSPFSPDPALHPNDELHGSMHLWEQWNRQDYPSYRDQRPRFVAEFGWQGPPAWSTLVGSISDDPLTPESPGMLVHQKAMEGNAKLTDGLLPHLPLQNTMPEWHWAMQLNQAAAVTVAIEYFRSLLPHCQGAILWQLNDCWPVVSWAAVDGDERPKPLLHALRKAFADRIVTVQPEGEGLAVVAVNDSPEAWSGRLVVDRLDYDGTVLASTESTIEVAARSATRVPVAAAVSEAHAASRELLRASVGTVRGLWFFAEPRDSELEPRPFTATASHVPGGVDVRVTATGVVRDLAVLADVASPDAEAADQLVTLLPGEEAVVHVRTATLVDPERLLAPEVLRTMNELVVAAR</sequence>
<dbReference type="PANTHER" id="PTHR43730:SF1">
    <property type="entry name" value="BETA-MANNOSIDASE"/>
    <property type="match status" value="1"/>
</dbReference>
<dbReference type="SUPFAM" id="SSF49303">
    <property type="entry name" value="beta-Galactosidase/glucuronidase domain"/>
    <property type="match status" value="1"/>
</dbReference>
<evidence type="ECO:0000259" key="10">
    <source>
        <dbReference type="Pfam" id="PF17786"/>
    </source>
</evidence>
<dbReference type="Pfam" id="PF22666">
    <property type="entry name" value="Glyco_hydro_2_N2"/>
    <property type="match status" value="1"/>
</dbReference>
<evidence type="ECO:0000256" key="8">
    <source>
        <dbReference type="ARBA" id="ARBA00041614"/>
    </source>
</evidence>
<organism evidence="12 13">
    <name type="scientific">Rathayibacter oskolensis</name>
    <dbReference type="NCBI Taxonomy" id="1891671"/>
    <lineage>
        <taxon>Bacteria</taxon>
        <taxon>Bacillati</taxon>
        <taxon>Actinomycetota</taxon>
        <taxon>Actinomycetes</taxon>
        <taxon>Micrococcales</taxon>
        <taxon>Microbacteriaceae</taxon>
        <taxon>Rathayibacter</taxon>
    </lineage>
</organism>
<gene>
    <name evidence="12" type="ORF">SAMN06295885_2365</name>
</gene>
<evidence type="ECO:0000256" key="4">
    <source>
        <dbReference type="ARBA" id="ARBA00022801"/>
    </source>
</evidence>
<evidence type="ECO:0000259" key="11">
    <source>
        <dbReference type="Pfam" id="PF22666"/>
    </source>
</evidence>
<dbReference type="InterPro" id="IPR017853">
    <property type="entry name" value="GH"/>
</dbReference>
<dbReference type="InterPro" id="IPR006102">
    <property type="entry name" value="Ig-like_GH2"/>
</dbReference>
<dbReference type="EMBL" id="FXBM01000002">
    <property type="protein sequence ID" value="SMH44417.1"/>
    <property type="molecule type" value="Genomic_DNA"/>
</dbReference>
<dbReference type="InterPro" id="IPR036156">
    <property type="entry name" value="Beta-gal/glucu_dom_sf"/>
</dbReference>
<feature type="domain" description="Mannosidase Ig/CBM-like" evidence="10">
    <location>
        <begin position="651"/>
        <end position="697"/>
    </location>
</feature>
<evidence type="ECO:0000256" key="2">
    <source>
        <dbReference type="ARBA" id="ARBA00004740"/>
    </source>
</evidence>
<dbReference type="InterPro" id="IPR013783">
    <property type="entry name" value="Ig-like_fold"/>
</dbReference>
<dbReference type="GO" id="GO:0004567">
    <property type="term" value="F:beta-mannosidase activity"/>
    <property type="evidence" value="ECO:0007669"/>
    <property type="project" value="UniProtKB-EC"/>
</dbReference>
<proteinExistence type="inferred from homology"/>
<protein>
    <recommendedName>
        <fullName evidence="7">Beta-mannosidase B</fullName>
        <ecNumber evidence="3">3.2.1.25</ecNumber>
    </recommendedName>
    <alternativeName>
        <fullName evidence="8">Mannanase B</fullName>
    </alternativeName>
</protein>
<dbReference type="GO" id="GO:0005975">
    <property type="term" value="P:carbohydrate metabolic process"/>
    <property type="evidence" value="ECO:0007669"/>
    <property type="project" value="InterPro"/>
</dbReference>
<dbReference type="Gene3D" id="2.60.120.260">
    <property type="entry name" value="Galactose-binding domain-like"/>
    <property type="match status" value="1"/>
</dbReference>
<keyword evidence="13" id="KW-1185">Reference proteome</keyword>
<evidence type="ECO:0000256" key="1">
    <source>
        <dbReference type="ARBA" id="ARBA00000829"/>
    </source>
</evidence>
<evidence type="ECO:0000256" key="6">
    <source>
        <dbReference type="ARBA" id="ARBA00038429"/>
    </source>
</evidence>
<dbReference type="AlphaFoldDB" id="A0A1X7P1E3"/>
<evidence type="ECO:0000256" key="5">
    <source>
        <dbReference type="ARBA" id="ARBA00023295"/>
    </source>
</evidence>
<evidence type="ECO:0000313" key="12">
    <source>
        <dbReference type="EMBL" id="SMH44417.1"/>
    </source>
</evidence>
<keyword evidence="5" id="KW-0326">Glycosidase</keyword>
<dbReference type="InterPro" id="IPR041447">
    <property type="entry name" value="Mannosidase_ig"/>
</dbReference>
<dbReference type="STRING" id="1891671.SAMN06295885_2365"/>
<reference evidence="13" key="1">
    <citation type="submission" date="2017-04" db="EMBL/GenBank/DDBJ databases">
        <authorList>
            <person name="Varghese N."/>
            <person name="Submissions S."/>
        </authorList>
    </citation>
    <scope>NUCLEOTIDE SEQUENCE [LARGE SCALE GENOMIC DNA]</scope>
    <source>
        <strain evidence="13">VKM Ac-2121</strain>
    </source>
</reference>
<comment type="similarity">
    <text evidence="6">Belongs to the glycosyl hydrolase 2 family. Beta-mannosidase B subfamily.</text>
</comment>
<dbReference type="Proteomes" id="UP000193711">
    <property type="component" value="Unassembled WGS sequence"/>
</dbReference>
<comment type="catalytic activity">
    <reaction evidence="1">
        <text>Hydrolysis of terminal, non-reducing beta-D-mannose residues in beta-D-mannosides.</text>
        <dbReference type="EC" id="3.2.1.25"/>
    </reaction>
</comment>
<evidence type="ECO:0000256" key="3">
    <source>
        <dbReference type="ARBA" id="ARBA00012754"/>
    </source>
</evidence>
<dbReference type="Pfam" id="PF17786">
    <property type="entry name" value="Mannosidase_ig"/>
    <property type="match status" value="1"/>
</dbReference>
<dbReference type="InterPro" id="IPR054593">
    <property type="entry name" value="Beta-mannosidase-like_N2"/>
</dbReference>
<feature type="domain" description="Beta-mannosidase-like galactose-binding" evidence="11">
    <location>
        <begin position="34"/>
        <end position="188"/>
    </location>
</feature>
<dbReference type="SUPFAM" id="SSF51445">
    <property type="entry name" value="(Trans)glycosidases"/>
    <property type="match status" value="1"/>
</dbReference>
<dbReference type="Gene3D" id="2.60.40.10">
    <property type="entry name" value="Immunoglobulins"/>
    <property type="match status" value="1"/>
</dbReference>
<dbReference type="EC" id="3.2.1.25" evidence="3"/>
<dbReference type="Pfam" id="PF00703">
    <property type="entry name" value="Glyco_hydro_2"/>
    <property type="match status" value="1"/>
</dbReference>
<feature type="domain" description="Glycoside hydrolase family 2 immunoglobulin-like beta-sandwich" evidence="9">
    <location>
        <begin position="199"/>
        <end position="298"/>
    </location>
</feature>
<evidence type="ECO:0000259" key="9">
    <source>
        <dbReference type="Pfam" id="PF00703"/>
    </source>
</evidence>
<evidence type="ECO:0000256" key="7">
    <source>
        <dbReference type="ARBA" id="ARBA00041069"/>
    </source>
</evidence>
<dbReference type="FunFam" id="3.20.20.80:FF:000050">
    <property type="entry name" value="Beta-mannosidase B"/>
    <property type="match status" value="1"/>
</dbReference>
<dbReference type="SUPFAM" id="SSF49785">
    <property type="entry name" value="Galactose-binding domain-like"/>
    <property type="match status" value="1"/>
</dbReference>
<name>A0A1X7P1E3_9MICO</name>
<dbReference type="GO" id="GO:0006516">
    <property type="term" value="P:glycoprotein catabolic process"/>
    <property type="evidence" value="ECO:0007669"/>
    <property type="project" value="TreeGrafter"/>
</dbReference>
<keyword evidence="4" id="KW-0378">Hydrolase</keyword>
<dbReference type="InterPro" id="IPR050887">
    <property type="entry name" value="Beta-mannosidase_GH2"/>
</dbReference>